<dbReference type="EMBL" id="KZ825584">
    <property type="protein sequence ID" value="PYI26849.1"/>
    <property type="molecule type" value="Genomic_DNA"/>
</dbReference>
<protein>
    <submittedName>
        <fullName evidence="1">Uncharacterized protein</fullName>
    </submittedName>
</protein>
<dbReference type="AlphaFoldDB" id="A0A2V5HR25"/>
<sequence length="51" mass="5753">MAAAERDCGFLHSPAFNFILSLSFFLLYSTFAYRCTAVFLSTTTTYLVIMV</sequence>
<evidence type="ECO:0000313" key="1">
    <source>
        <dbReference type="EMBL" id="PYI26849.1"/>
    </source>
</evidence>
<name>A0A2V5HR25_9EURO</name>
<organism evidence="1 2">
    <name type="scientific">Aspergillus indologenus CBS 114.80</name>
    <dbReference type="NCBI Taxonomy" id="1450541"/>
    <lineage>
        <taxon>Eukaryota</taxon>
        <taxon>Fungi</taxon>
        <taxon>Dikarya</taxon>
        <taxon>Ascomycota</taxon>
        <taxon>Pezizomycotina</taxon>
        <taxon>Eurotiomycetes</taxon>
        <taxon>Eurotiomycetidae</taxon>
        <taxon>Eurotiales</taxon>
        <taxon>Aspergillaceae</taxon>
        <taxon>Aspergillus</taxon>
        <taxon>Aspergillus subgen. Circumdati</taxon>
    </lineage>
</organism>
<accession>A0A2V5HR25</accession>
<dbReference type="Proteomes" id="UP000248817">
    <property type="component" value="Unassembled WGS sequence"/>
</dbReference>
<proteinExistence type="predicted"/>
<gene>
    <name evidence="1" type="ORF">BP00DRAFT_429917</name>
</gene>
<evidence type="ECO:0000313" key="2">
    <source>
        <dbReference type="Proteomes" id="UP000248817"/>
    </source>
</evidence>
<reference evidence="1 2" key="1">
    <citation type="submission" date="2018-02" db="EMBL/GenBank/DDBJ databases">
        <title>The genomes of Aspergillus section Nigri reveals drivers in fungal speciation.</title>
        <authorList>
            <consortium name="DOE Joint Genome Institute"/>
            <person name="Vesth T.C."/>
            <person name="Nybo J."/>
            <person name="Theobald S."/>
            <person name="Brandl J."/>
            <person name="Frisvad J.C."/>
            <person name="Nielsen K.F."/>
            <person name="Lyhne E.K."/>
            <person name="Kogle M.E."/>
            <person name="Kuo A."/>
            <person name="Riley R."/>
            <person name="Clum A."/>
            <person name="Nolan M."/>
            <person name="Lipzen A."/>
            <person name="Salamov A."/>
            <person name="Henrissat B."/>
            <person name="Wiebenga A."/>
            <person name="De vries R.P."/>
            <person name="Grigoriev I.V."/>
            <person name="Mortensen U.H."/>
            <person name="Andersen M.R."/>
            <person name="Baker S.E."/>
        </authorList>
    </citation>
    <scope>NUCLEOTIDE SEQUENCE [LARGE SCALE GENOMIC DNA]</scope>
    <source>
        <strain evidence="1 2">CBS 114.80</strain>
    </source>
</reference>
<keyword evidence="2" id="KW-1185">Reference proteome</keyword>